<keyword evidence="1" id="KW-0677">Repeat</keyword>
<evidence type="ECO:0000256" key="2">
    <source>
        <dbReference type="ARBA" id="ARBA00022803"/>
    </source>
</evidence>
<accession>A0ABT3N5P0</accession>
<evidence type="ECO:0000313" key="6">
    <source>
        <dbReference type="Proteomes" id="UP001209681"/>
    </source>
</evidence>
<dbReference type="InterPro" id="IPR050498">
    <property type="entry name" value="Ycf3"/>
</dbReference>
<dbReference type="InterPro" id="IPR011990">
    <property type="entry name" value="TPR-like_helical_dom_sf"/>
</dbReference>
<dbReference type="Proteomes" id="UP001209681">
    <property type="component" value="Unassembled WGS sequence"/>
</dbReference>
<proteinExistence type="predicted"/>
<feature type="repeat" description="TPR" evidence="3">
    <location>
        <begin position="236"/>
        <end position="269"/>
    </location>
</feature>
<dbReference type="Pfam" id="PF13414">
    <property type="entry name" value="TPR_11"/>
    <property type="match status" value="1"/>
</dbReference>
<name>A0ABT3N5P0_9BACT</name>
<gene>
    <name evidence="5" type="ORF">OOT00_00590</name>
</gene>
<feature type="region of interest" description="Disordered" evidence="4">
    <location>
        <begin position="411"/>
        <end position="430"/>
    </location>
</feature>
<feature type="repeat" description="TPR" evidence="3">
    <location>
        <begin position="168"/>
        <end position="201"/>
    </location>
</feature>
<dbReference type="SUPFAM" id="SSF81901">
    <property type="entry name" value="HCP-like"/>
    <property type="match status" value="1"/>
</dbReference>
<dbReference type="PANTHER" id="PTHR44858:SF1">
    <property type="entry name" value="UDP-N-ACETYLGLUCOSAMINE--PEPTIDE N-ACETYLGLUCOSAMINYLTRANSFERASE SPINDLY-RELATED"/>
    <property type="match status" value="1"/>
</dbReference>
<organism evidence="5 6">
    <name type="scientific">Desulfobotulus pelophilus</name>
    <dbReference type="NCBI Taxonomy" id="2823377"/>
    <lineage>
        <taxon>Bacteria</taxon>
        <taxon>Pseudomonadati</taxon>
        <taxon>Thermodesulfobacteriota</taxon>
        <taxon>Desulfobacteria</taxon>
        <taxon>Desulfobacterales</taxon>
        <taxon>Desulfobacteraceae</taxon>
        <taxon>Desulfobotulus</taxon>
    </lineage>
</organism>
<keyword evidence="6" id="KW-1185">Reference proteome</keyword>
<dbReference type="Gene3D" id="1.25.40.10">
    <property type="entry name" value="Tetratricopeptide repeat domain"/>
    <property type="match status" value="1"/>
</dbReference>
<evidence type="ECO:0000313" key="5">
    <source>
        <dbReference type="EMBL" id="MCW7752476.1"/>
    </source>
</evidence>
<dbReference type="EMBL" id="JAPFPW010000001">
    <property type="protein sequence ID" value="MCW7752476.1"/>
    <property type="molecule type" value="Genomic_DNA"/>
</dbReference>
<dbReference type="InterPro" id="IPR019734">
    <property type="entry name" value="TPR_rpt"/>
</dbReference>
<dbReference type="SMART" id="SM00028">
    <property type="entry name" value="TPR"/>
    <property type="match status" value="6"/>
</dbReference>
<feature type="compositionally biased region" description="Low complexity" evidence="4">
    <location>
        <begin position="414"/>
        <end position="424"/>
    </location>
</feature>
<dbReference type="Pfam" id="PF13174">
    <property type="entry name" value="TPR_6"/>
    <property type="match status" value="1"/>
</dbReference>
<reference evidence="5 6" key="1">
    <citation type="submission" date="2022-11" db="EMBL/GenBank/DDBJ databases">
        <title>Desulfobotulus tamanensis H1 sp. nov. - anaerobic, alkaliphilic, sulphate reducing bacterium isolated from terrestrial mud volcano.</title>
        <authorList>
            <person name="Frolova A."/>
            <person name="Merkel A.Y."/>
            <person name="Slobodkin A.I."/>
        </authorList>
    </citation>
    <scope>NUCLEOTIDE SEQUENCE [LARGE SCALE GENOMIC DNA]</scope>
    <source>
        <strain evidence="5 6">H1</strain>
    </source>
</reference>
<comment type="caution">
    <text evidence="5">The sequence shown here is derived from an EMBL/GenBank/DDBJ whole genome shotgun (WGS) entry which is preliminary data.</text>
</comment>
<feature type="compositionally biased region" description="Low complexity" evidence="4">
    <location>
        <begin position="23"/>
        <end position="36"/>
    </location>
</feature>
<evidence type="ECO:0000256" key="4">
    <source>
        <dbReference type="SAM" id="MobiDB-lite"/>
    </source>
</evidence>
<sequence>MKASALLQESPDPFLRSNGNPDPSAAPSPSQAATQPIKEEPARFPDPKALLSVIGQESCLPFSIMLLRTESPCPELERELAGLADTPEKKILVAQEQDVFFIFLHQKGSAEAKCIFHRLKQHQHGLLSAGIYSHPLANFSSSMAIGYGRKALAHSLLLGPGSVAEFDAVSLNISGDEAYQKGHIKDAIAEYEAALTLDPDNANVLNSLGVCFGVLQNLPKALDAFARSHAAEPTEAMPVYNEGLIHEMQGETEKARQCFVKALHLHPDSFESAFHLGKNLMMQGKTAEALPCLEKAHSLKPENGPVLKNLAEACFQHNDLTRAFALYRQALRRMPRDPGVLSGLGACFDLKGENPDIAATFCEEALKEEPDNGLFALRLARIRFRQKQIEMAQPLFRLAQKKGMVLTESEETLLENNTEESSSSDSHKLL</sequence>
<dbReference type="Pfam" id="PF14559">
    <property type="entry name" value="TPR_19"/>
    <property type="match status" value="1"/>
</dbReference>
<protein>
    <submittedName>
        <fullName evidence="5">Tetratricopeptide repeat protein</fullName>
    </submittedName>
</protein>
<evidence type="ECO:0000256" key="1">
    <source>
        <dbReference type="ARBA" id="ARBA00022737"/>
    </source>
</evidence>
<feature type="repeat" description="TPR" evidence="3">
    <location>
        <begin position="270"/>
        <end position="303"/>
    </location>
</feature>
<dbReference type="RefSeq" id="WP_265423343.1">
    <property type="nucleotide sequence ID" value="NZ_JAPFPW010000001.1"/>
</dbReference>
<feature type="repeat" description="TPR" evidence="3">
    <location>
        <begin position="202"/>
        <end position="235"/>
    </location>
</feature>
<keyword evidence="2 3" id="KW-0802">TPR repeat</keyword>
<evidence type="ECO:0000256" key="3">
    <source>
        <dbReference type="PROSITE-ProRule" id="PRU00339"/>
    </source>
</evidence>
<feature type="region of interest" description="Disordered" evidence="4">
    <location>
        <begin position="1"/>
        <end position="42"/>
    </location>
</feature>
<dbReference type="PROSITE" id="PS50005">
    <property type="entry name" value="TPR"/>
    <property type="match status" value="4"/>
</dbReference>
<dbReference type="PANTHER" id="PTHR44858">
    <property type="entry name" value="TETRATRICOPEPTIDE REPEAT PROTEIN 6"/>
    <property type="match status" value="1"/>
</dbReference>